<dbReference type="OrthoDB" id="10457467at2759"/>
<dbReference type="EMBL" id="JAPEUX010000005">
    <property type="protein sequence ID" value="KAJ4351520.1"/>
    <property type="molecule type" value="Genomic_DNA"/>
</dbReference>
<evidence type="ECO:0000256" key="1">
    <source>
        <dbReference type="SAM" id="MobiDB-lite"/>
    </source>
</evidence>
<evidence type="ECO:0000313" key="3">
    <source>
        <dbReference type="Proteomes" id="UP001140513"/>
    </source>
</evidence>
<accession>A0A9W9C9M4</accession>
<proteinExistence type="predicted"/>
<dbReference type="AlphaFoldDB" id="A0A9W9C9M4"/>
<gene>
    <name evidence="2" type="ORF">N0V89_006863</name>
</gene>
<protein>
    <submittedName>
        <fullName evidence="2">Uncharacterized protein</fullName>
    </submittedName>
</protein>
<keyword evidence="3" id="KW-1185">Reference proteome</keyword>
<sequence length="413" mass="45595">MDSNGTSDAPKGIAASYALETDGRAHPSSAVLFPFAPVTVASTVNHSFRGETAKKGQSKNPYRPSWYTARNIYSDKTLYNKVGIPQMEAFLIGEGVDIAQTFPKGPYYIQQRSKRVKVNRGDALIDMVKVVHQRVIDRRRAGHPVGPNQAPHPGARDWETQIAAFDSGNGLGTVAGINGSAFEATSWEEDVPRANHDDHAPASWDAGEAAQVRDEGHARGTAPSAFAPGHVAPPAPQYMGNPLPAQPNNVASQQLNRILKDLRSIKDAIMSEFEHVSKAVESGEEEAATYLELDNDTASERVQAKTSEIERLIRDSQGRVVISAEAQALVRRIIDLGVHYINIDRRFKEKNGNKAKLVKEAHDTKWDFQRARSDLMQQITDDVVWERFVPRAGYKVAFIVREVFPVDPLKVLE</sequence>
<name>A0A9W9C9M4_9PLEO</name>
<evidence type="ECO:0000313" key="2">
    <source>
        <dbReference type="EMBL" id="KAJ4351520.1"/>
    </source>
</evidence>
<dbReference type="RefSeq" id="XP_056069876.1">
    <property type="nucleotide sequence ID" value="XM_056215629.1"/>
</dbReference>
<reference evidence="2" key="1">
    <citation type="submission" date="2022-10" db="EMBL/GenBank/DDBJ databases">
        <title>Tapping the CABI collections for fungal endophytes: first genome assemblies for Collariella, Neodidymelliopsis, Ascochyta clinopodiicola, Didymella pomorum, Didymosphaeria variabile, Neocosmospora piperis and Neocucurbitaria cava.</title>
        <authorList>
            <person name="Hill R."/>
        </authorList>
    </citation>
    <scope>NUCLEOTIDE SEQUENCE</scope>
    <source>
        <strain evidence="2">IMI 356815</strain>
    </source>
</reference>
<comment type="caution">
    <text evidence="2">The sequence shown here is derived from an EMBL/GenBank/DDBJ whole genome shotgun (WGS) entry which is preliminary data.</text>
</comment>
<dbReference type="Proteomes" id="UP001140513">
    <property type="component" value="Unassembled WGS sequence"/>
</dbReference>
<feature type="region of interest" description="Disordered" evidence="1">
    <location>
        <begin position="196"/>
        <end position="241"/>
    </location>
</feature>
<dbReference type="GeneID" id="80910393"/>
<organism evidence="2 3">
    <name type="scientific">Didymosphaeria variabile</name>
    <dbReference type="NCBI Taxonomy" id="1932322"/>
    <lineage>
        <taxon>Eukaryota</taxon>
        <taxon>Fungi</taxon>
        <taxon>Dikarya</taxon>
        <taxon>Ascomycota</taxon>
        <taxon>Pezizomycotina</taxon>
        <taxon>Dothideomycetes</taxon>
        <taxon>Pleosporomycetidae</taxon>
        <taxon>Pleosporales</taxon>
        <taxon>Massarineae</taxon>
        <taxon>Didymosphaeriaceae</taxon>
        <taxon>Didymosphaeria</taxon>
    </lineage>
</organism>